<evidence type="ECO:0000313" key="3">
    <source>
        <dbReference type="Proteomes" id="UP000019376"/>
    </source>
</evidence>
<accession>S8BB34</accession>
<proteinExistence type="predicted"/>
<dbReference type="AlphaFoldDB" id="S8BB34"/>
<keyword evidence="3" id="KW-1185">Reference proteome</keyword>
<dbReference type="HOGENOM" id="CLU_3207824_0_0_1"/>
<protein>
    <submittedName>
        <fullName evidence="2">Uncharacterized protein</fullName>
    </submittedName>
</protein>
<dbReference type="EMBL" id="KB644414">
    <property type="protein sequence ID" value="EPS32072.1"/>
    <property type="molecule type" value="Genomic_DNA"/>
</dbReference>
<sequence length="45" mass="5058">MDIQLDTSKLNISVATTRGVFQPPRYSKIRMESETPRPGPLALKN</sequence>
<evidence type="ECO:0000313" key="2">
    <source>
        <dbReference type="EMBL" id="EPS32072.1"/>
    </source>
</evidence>
<reference evidence="2 3" key="1">
    <citation type="journal article" date="2013" name="PLoS ONE">
        <title>Genomic and secretomic analyses reveal unique features of the lignocellulolytic enzyme system of Penicillium decumbens.</title>
        <authorList>
            <person name="Liu G."/>
            <person name="Zhang L."/>
            <person name="Wei X."/>
            <person name="Zou G."/>
            <person name="Qin Y."/>
            <person name="Ma L."/>
            <person name="Li J."/>
            <person name="Zheng H."/>
            <person name="Wang S."/>
            <person name="Wang C."/>
            <person name="Xun L."/>
            <person name="Zhao G.-P."/>
            <person name="Zhou Z."/>
            <person name="Qu Y."/>
        </authorList>
    </citation>
    <scope>NUCLEOTIDE SEQUENCE [LARGE SCALE GENOMIC DNA]</scope>
    <source>
        <strain evidence="3">114-2 / CGMCC 5302</strain>
    </source>
</reference>
<feature type="region of interest" description="Disordered" evidence="1">
    <location>
        <begin position="25"/>
        <end position="45"/>
    </location>
</feature>
<organism evidence="2 3">
    <name type="scientific">Penicillium oxalicum (strain 114-2 / CGMCC 5302)</name>
    <name type="common">Penicillium decumbens</name>
    <dbReference type="NCBI Taxonomy" id="933388"/>
    <lineage>
        <taxon>Eukaryota</taxon>
        <taxon>Fungi</taxon>
        <taxon>Dikarya</taxon>
        <taxon>Ascomycota</taxon>
        <taxon>Pezizomycotina</taxon>
        <taxon>Eurotiomycetes</taxon>
        <taxon>Eurotiomycetidae</taxon>
        <taxon>Eurotiales</taxon>
        <taxon>Aspergillaceae</taxon>
        <taxon>Penicillium</taxon>
    </lineage>
</organism>
<gene>
    <name evidence="2" type="ORF">PDE_07031</name>
</gene>
<evidence type="ECO:0000256" key="1">
    <source>
        <dbReference type="SAM" id="MobiDB-lite"/>
    </source>
</evidence>
<name>S8BB34_PENO1</name>
<dbReference type="Proteomes" id="UP000019376">
    <property type="component" value="Unassembled WGS sequence"/>
</dbReference>